<dbReference type="InterPro" id="IPR013525">
    <property type="entry name" value="ABC2_TM"/>
</dbReference>
<dbReference type="InterPro" id="IPR026082">
    <property type="entry name" value="ABCA"/>
</dbReference>
<dbReference type="Proteomes" id="UP000682733">
    <property type="component" value="Unassembled WGS sequence"/>
</dbReference>
<evidence type="ECO:0000256" key="6">
    <source>
        <dbReference type="ARBA" id="ARBA00023136"/>
    </source>
</evidence>
<dbReference type="FunFam" id="3.40.50.300:FF:000933">
    <property type="entry name" value="ABC transporter A family member 7"/>
    <property type="match status" value="1"/>
</dbReference>
<dbReference type="EMBL" id="CAJNOK010009042">
    <property type="protein sequence ID" value="CAF1079532.1"/>
    <property type="molecule type" value="Genomic_DNA"/>
</dbReference>
<feature type="transmembrane region" description="Helical" evidence="7">
    <location>
        <begin position="236"/>
        <end position="258"/>
    </location>
</feature>
<dbReference type="Pfam" id="PF23321">
    <property type="entry name" value="R1_ABCA1"/>
    <property type="match status" value="1"/>
</dbReference>
<dbReference type="EMBL" id="CAJOBA010009058">
    <property type="protein sequence ID" value="CAF3842804.1"/>
    <property type="molecule type" value="Genomic_DNA"/>
</dbReference>
<evidence type="ECO:0000256" key="1">
    <source>
        <dbReference type="ARBA" id="ARBA00004141"/>
    </source>
</evidence>
<dbReference type="InterPro" id="IPR003593">
    <property type="entry name" value="AAA+_ATPase"/>
</dbReference>
<dbReference type="GO" id="GO:0140359">
    <property type="term" value="F:ABC-type transporter activity"/>
    <property type="evidence" value="ECO:0007669"/>
    <property type="project" value="InterPro"/>
</dbReference>
<dbReference type="SMART" id="SM00382">
    <property type="entry name" value="AAA"/>
    <property type="match status" value="2"/>
</dbReference>
<dbReference type="GO" id="GO:0016887">
    <property type="term" value="F:ATP hydrolysis activity"/>
    <property type="evidence" value="ECO:0007669"/>
    <property type="project" value="InterPro"/>
</dbReference>
<dbReference type="Proteomes" id="UP000677228">
    <property type="component" value="Unassembled WGS sequence"/>
</dbReference>
<proteinExistence type="predicted"/>
<evidence type="ECO:0000313" key="10">
    <source>
        <dbReference type="EMBL" id="CAF3842804.1"/>
    </source>
</evidence>
<evidence type="ECO:0000259" key="8">
    <source>
        <dbReference type="PROSITE" id="PS50893"/>
    </source>
</evidence>
<keyword evidence="5 7" id="KW-1133">Transmembrane helix</keyword>
<feature type="transmembrane region" description="Helical" evidence="7">
    <location>
        <begin position="438"/>
        <end position="456"/>
    </location>
</feature>
<gene>
    <name evidence="9" type="ORF">OVA965_LOCUS18294</name>
    <name evidence="10" type="ORF">TMI583_LOCUS18306</name>
</gene>
<feature type="transmembrane region" description="Helical" evidence="7">
    <location>
        <begin position="911"/>
        <end position="930"/>
    </location>
</feature>
<dbReference type="FunFam" id="3.40.50.300:FF:000327">
    <property type="entry name" value="ATP-binding cassette sub-family A member 3"/>
    <property type="match status" value="1"/>
</dbReference>
<protein>
    <recommendedName>
        <fullName evidence="8">ABC transporter domain-containing protein</fullName>
    </recommendedName>
</protein>
<accession>A0A8S2E8D9</accession>
<evidence type="ECO:0000256" key="7">
    <source>
        <dbReference type="SAM" id="Phobius"/>
    </source>
</evidence>
<feature type="transmembrane region" description="Helical" evidence="7">
    <location>
        <begin position="360"/>
        <end position="378"/>
    </location>
</feature>
<feature type="transmembrane region" description="Helical" evidence="7">
    <location>
        <begin position="287"/>
        <end position="311"/>
    </location>
</feature>
<evidence type="ECO:0000313" key="11">
    <source>
        <dbReference type="Proteomes" id="UP000677228"/>
    </source>
</evidence>
<dbReference type="SUPFAM" id="SSF52540">
    <property type="entry name" value="P-loop containing nucleoside triphosphate hydrolases"/>
    <property type="match status" value="2"/>
</dbReference>
<evidence type="ECO:0000256" key="5">
    <source>
        <dbReference type="ARBA" id="ARBA00022989"/>
    </source>
</evidence>
<dbReference type="InterPro" id="IPR056264">
    <property type="entry name" value="R2_ABCA1-4-like"/>
</dbReference>
<dbReference type="CDD" id="cd03263">
    <property type="entry name" value="ABC_subfamily_A"/>
    <property type="match status" value="2"/>
</dbReference>
<dbReference type="Gene3D" id="3.40.50.300">
    <property type="entry name" value="P-loop containing nucleotide triphosphate hydrolases"/>
    <property type="match status" value="2"/>
</dbReference>
<dbReference type="InterPro" id="IPR003439">
    <property type="entry name" value="ABC_transporter-like_ATP-bd"/>
</dbReference>
<organism evidence="9 11">
    <name type="scientific">Didymodactylos carnosus</name>
    <dbReference type="NCBI Taxonomy" id="1234261"/>
    <lineage>
        <taxon>Eukaryota</taxon>
        <taxon>Metazoa</taxon>
        <taxon>Spiralia</taxon>
        <taxon>Gnathifera</taxon>
        <taxon>Rotifera</taxon>
        <taxon>Eurotatoria</taxon>
        <taxon>Bdelloidea</taxon>
        <taxon>Philodinida</taxon>
        <taxon>Philodinidae</taxon>
        <taxon>Didymodactylos</taxon>
    </lineage>
</organism>
<comment type="subcellular location">
    <subcellularLocation>
        <location evidence="1">Membrane</location>
        <topology evidence="1">Multi-pass membrane protein</topology>
    </subcellularLocation>
</comment>
<feature type="domain" description="ABC transporter" evidence="8">
    <location>
        <begin position="1442"/>
        <end position="1672"/>
    </location>
</feature>
<feature type="transmembrane region" description="Helical" evidence="7">
    <location>
        <begin position="24"/>
        <end position="45"/>
    </location>
</feature>
<keyword evidence="3" id="KW-0547">Nucleotide-binding</keyword>
<dbReference type="InterPro" id="IPR017871">
    <property type="entry name" value="ABC_transporter-like_CS"/>
</dbReference>
<feature type="transmembrane region" description="Helical" evidence="7">
    <location>
        <begin position="1113"/>
        <end position="1133"/>
    </location>
</feature>
<feature type="transmembrane region" description="Helical" evidence="7">
    <location>
        <begin position="1199"/>
        <end position="1219"/>
    </location>
</feature>
<evidence type="ECO:0000256" key="4">
    <source>
        <dbReference type="ARBA" id="ARBA00022840"/>
    </source>
</evidence>
<comment type="caution">
    <text evidence="9">The sequence shown here is derived from an EMBL/GenBank/DDBJ whole genome shotgun (WGS) entry which is preliminary data.</text>
</comment>
<evidence type="ECO:0000256" key="3">
    <source>
        <dbReference type="ARBA" id="ARBA00022741"/>
    </source>
</evidence>
<dbReference type="GO" id="GO:0005524">
    <property type="term" value="F:ATP binding"/>
    <property type="evidence" value="ECO:0007669"/>
    <property type="project" value="UniProtKB-KW"/>
</dbReference>
<dbReference type="PANTHER" id="PTHR19229">
    <property type="entry name" value="ATP-BINDING CASSETTE TRANSPORTER SUBFAMILY A ABCA"/>
    <property type="match status" value="1"/>
</dbReference>
<name>A0A8S2E8D9_9BILA</name>
<keyword evidence="4" id="KW-0067">ATP-binding</keyword>
<dbReference type="GO" id="GO:0016020">
    <property type="term" value="C:membrane"/>
    <property type="evidence" value="ECO:0007669"/>
    <property type="project" value="UniProtKB-SubCell"/>
</dbReference>
<feature type="transmembrane region" description="Helical" evidence="7">
    <location>
        <begin position="331"/>
        <end position="354"/>
    </location>
</feature>
<keyword evidence="6 7" id="KW-0472">Membrane</keyword>
<feature type="transmembrane region" description="Helical" evidence="7">
    <location>
        <begin position="1154"/>
        <end position="1179"/>
    </location>
</feature>
<feature type="domain" description="ABC transporter" evidence="8">
    <location>
        <begin position="518"/>
        <end position="754"/>
    </location>
</feature>
<dbReference type="PROSITE" id="PS50893">
    <property type="entry name" value="ABC_TRANSPORTER_2"/>
    <property type="match status" value="2"/>
</dbReference>
<feature type="transmembrane region" description="Helical" evidence="7">
    <location>
        <begin position="1334"/>
        <end position="1355"/>
    </location>
</feature>
<keyword evidence="2 7" id="KW-0812">Transmembrane</keyword>
<dbReference type="Pfam" id="PF12698">
    <property type="entry name" value="ABC2_membrane_3"/>
    <property type="match status" value="2"/>
</dbReference>
<dbReference type="GO" id="GO:0005319">
    <property type="term" value="F:lipid transporter activity"/>
    <property type="evidence" value="ECO:0007669"/>
    <property type="project" value="TreeGrafter"/>
</dbReference>
<dbReference type="Pfam" id="PF00005">
    <property type="entry name" value="ABC_tran"/>
    <property type="match status" value="2"/>
</dbReference>
<dbReference type="InterPro" id="IPR027417">
    <property type="entry name" value="P-loop_NTPase"/>
</dbReference>
<dbReference type="PROSITE" id="PS00211">
    <property type="entry name" value="ABC_TRANSPORTER_1"/>
    <property type="match status" value="1"/>
</dbReference>
<sequence>MGRKRNGQHYLLLLWKNYLLSRRMLIRTFLEITLPVFFAILLLGIRRIVKSEIITEDTNYKPFSINELPNFTEIKPSTFAYAPNTTFTKKIAKRVAADLKLGVSEYATEEDLVHNIRDSTVTLGGIVFTSLPNETSNDITYKIRLSSKPKNTGQSTSLFGGDTDWKTNLLYIVFPLVGPREKNSTTGGDPGYYREGFLTLQRSIDFAIINERNLSSINEIKLELQRFPYPPYKSDNFVLIIQIWFPFLLIMSYIFSAINTVKNIVYEKEKGLKEAMKVMGLNSWIHWLAWFTRSIVFLVIADVLISLCYVIKVPLSNGGKSSVIGESSITLLFVFLFSYSITSICFMFLISSLFDKANSAAAGAGGLWFISYLPYAFIQPRYASMTRVSKMASCLLHNVGLSLGAQLIGQFEGKGTGLQWSMINQGFSVDDNFTMVDVLIMLYADALIYLIIALYIEKIWPGQYGVPKSWYFPFTLTYWRGHAHNNMNYVAVDATNGLSPSESTNEFEEEPKDKALGISLFNVSKVYSFFLKTKQPIHAVRNVSLNIYNGQLTALLGHNGAGKSTTISMITGYIPPTTGQIVVNGFDIATSIDKVRDNLGLCPQYNILFDYLTVKEHLKLFAILKGHPSNDVENEIQKMVKDLNLEDKLNTLSKALSGGMKRKLSVGIALIADSKIVILDEPTSGMDPAARRSTWDMLQRYRTDRTILFTTHFMDEADILSDRIAIIGDGRIRCCGSPFFLKTKYGVGYHLILSKNVEADVENIVQIVQKHVPLAQLESNISAECSILLPHASSAKFPDLFDEIEQKKDSLQIFSIGLSETSIEEVFMKIVETEELTDTISMLPEKQLNNGFQEDTETIPDNGHYSNDDAALVTINSTSETIIAKNSDISLWIQQLKALLLKRILNSARNYLVLFATFLPAIFVIISLIIEQQIPRPEDSPPLLITADRYSWTRVPYTYDTNSSISTAFANIYRNITAHSDKETPIDLTKPFQGDCHDLKPMNLLGYLGCIGRLSVGKLTDHYLIAADIHEYNNYSSNDNKTDLHLIGLFNNQPFHVPPLTLNELTNSLLHYYSITDNYTNNSFIKVINHPLPRSSRDELNDFQSKQFFGFRLSSSIVFGMGFAMASFAVFLIKERVSKAKHLQFLSGANAANFWISTIIWDAVYYLIPTVCIYFVWWIFYHTDALKEDIGVFITGPRLGYTILLFALYGWAHIPYTYLLSYLFQIPSSGFAWITIINIITSQATLLAVVILAIPQLNLVNISKILEWIFLILFPNYSLAQAFNDIYSNHEYLKICPGLSELCPLGPNPCCKNNCGSDCIDWSYNYLDWHKPGIGRFIVFLFLQGLISFTLLLLIDFGIVHRFKSFVFSCGKKNQKEYTKLNSNTSDTITRIAQPITNQTTTEAITTDDLIYGAGVLDDDVKNEEERIQQTPTNRLMETDVLVLNNVSKVHGMLRAVDKVSFGVKKQECFGLLGVNGAGKTTIFKMITGDELASNGSIVLDHLDINTNMRRAQRKMGYCPQFDALIDLLTGEETLYLFARLRGVMEIFIPNLVRDIITLMNLDKHAKKYVYAYSGGNRRKLSAAVALIGDPAIIFLDEPTTGMDPKARRYFWNAIAKFRDCGKPIILTSHSMEECEALCTRIAIMVNGRLKCLGSIQHLKSKYGQGYTLVAKLNSFTEDKINDFFNVIKNTFPNAQFKEAYEGYIHIHIDESNLSFILAKLFRIVESCKQKYNIENYTVSQTTLEQVFLTFAKSQLDPDELKHRLRKNRTLFGLIKSGSSS</sequence>
<reference evidence="9" key="1">
    <citation type="submission" date="2021-02" db="EMBL/GenBank/DDBJ databases">
        <authorList>
            <person name="Nowell W R."/>
        </authorList>
    </citation>
    <scope>NUCLEOTIDE SEQUENCE</scope>
</reference>
<feature type="transmembrane region" description="Helical" evidence="7">
    <location>
        <begin position="1231"/>
        <end position="1254"/>
    </location>
</feature>
<evidence type="ECO:0000313" key="9">
    <source>
        <dbReference type="EMBL" id="CAF1079532.1"/>
    </source>
</evidence>
<dbReference type="PANTHER" id="PTHR19229:SF250">
    <property type="entry name" value="ABC TRANSPORTER DOMAIN-CONTAINING PROTEIN-RELATED"/>
    <property type="match status" value="1"/>
</dbReference>
<evidence type="ECO:0000256" key="2">
    <source>
        <dbReference type="ARBA" id="ARBA00022692"/>
    </source>
</evidence>